<dbReference type="OrthoDB" id="1269952at2"/>
<gene>
    <name evidence="1" type="ORF">SAMN05660909_00246</name>
</gene>
<dbReference type="AlphaFoldDB" id="A0A1H3X5B5"/>
<name>A0A1H3X5B5_9BACT</name>
<protein>
    <submittedName>
        <fullName evidence="1">Uncharacterized protein</fullName>
    </submittedName>
</protein>
<organism evidence="1 2">
    <name type="scientific">Chitinophaga terrae</name>
    <name type="common">ex Kim and Jung 2007</name>
    <dbReference type="NCBI Taxonomy" id="408074"/>
    <lineage>
        <taxon>Bacteria</taxon>
        <taxon>Pseudomonadati</taxon>
        <taxon>Bacteroidota</taxon>
        <taxon>Chitinophagia</taxon>
        <taxon>Chitinophagales</taxon>
        <taxon>Chitinophagaceae</taxon>
        <taxon>Chitinophaga</taxon>
    </lineage>
</organism>
<reference evidence="2" key="1">
    <citation type="submission" date="2016-10" db="EMBL/GenBank/DDBJ databases">
        <authorList>
            <person name="Varghese N."/>
            <person name="Submissions S."/>
        </authorList>
    </citation>
    <scope>NUCLEOTIDE SEQUENCE [LARGE SCALE GENOMIC DNA]</scope>
    <source>
        <strain evidence="2">DSM 23920</strain>
    </source>
</reference>
<dbReference type="Proteomes" id="UP000199656">
    <property type="component" value="Unassembled WGS sequence"/>
</dbReference>
<sequence length="107" mass="12554">MKIFYADYVEQHEIPFDNGVEMDREKALQSFSELTDFEDNFWGLFDDADRTLQFMSTGDDWLADIPDSSKGGSYVKHCTFDECLLLIREAYEKNKVEVPAGFEFEKW</sequence>
<dbReference type="RefSeq" id="WP_139169874.1">
    <property type="nucleotide sequence ID" value="NZ_BKAT01000012.1"/>
</dbReference>
<dbReference type="EMBL" id="FNRL01000001">
    <property type="protein sequence ID" value="SDZ93854.1"/>
    <property type="molecule type" value="Genomic_DNA"/>
</dbReference>
<proteinExistence type="predicted"/>
<evidence type="ECO:0000313" key="2">
    <source>
        <dbReference type="Proteomes" id="UP000199656"/>
    </source>
</evidence>
<accession>A0A1H3X5B5</accession>
<evidence type="ECO:0000313" key="1">
    <source>
        <dbReference type="EMBL" id="SDZ93854.1"/>
    </source>
</evidence>
<keyword evidence="2" id="KW-1185">Reference proteome</keyword>